<evidence type="ECO:0000256" key="1">
    <source>
        <dbReference type="SAM" id="SignalP"/>
    </source>
</evidence>
<dbReference type="AlphaFoldDB" id="A0A8S0ZUZ2"/>
<feature type="signal peptide" evidence="1">
    <location>
        <begin position="1"/>
        <end position="25"/>
    </location>
</feature>
<gene>
    <name evidence="2" type="ORF">APLA_LOCUS7066</name>
</gene>
<evidence type="ECO:0000313" key="2">
    <source>
        <dbReference type="EMBL" id="CAB3235723.1"/>
    </source>
</evidence>
<dbReference type="Proteomes" id="UP000494256">
    <property type="component" value="Unassembled WGS sequence"/>
</dbReference>
<keyword evidence="1" id="KW-0732">Signal</keyword>
<accession>A0A8S0ZUZ2</accession>
<evidence type="ECO:0000313" key="3">
    <source>
        <dbReference type="Proteomes" id="UP000494256"/>
    </source>
</evidence>
<name>A0A8S0ZUZ2_ARCPL</name>
<reference evidence="2 3" key="1">
    <citation type="submission" date="2020-04" db="EMBL/GenBank/DDBJ databases">
        <authorList>
            <person name="Wallbank WR R."/>
            <person name="Pardo Diaz C."/>
            <person name="Kozak K."/>
            <person name="Martin S."/>
            <person name="Jiggins C."/>
            <person name="Moest M."/>
            <person name="Warren A I."/>
            <person name="Byers J.R.P. K."/>
            <person name="Montejo-Kovacevich G."/>
            <person name="Yen C E."/>
        </authorList>
    </citation>
    <scope>NUCLEOTIDE SEQUENCE [LARGE SCALE GENOMIC DNA]</scope>
</reference>
<feature type="chain" id="PRO_5035855122" evidence="1">
    <location>
        <begin position="26"/>
        <end position="303"/>
    </location>
</feature>
<organism evidence="2 3">
    <name type="scientific">Arctia plantaginis</name>
    <name type="common">Wood tiger moth</name>
    <name type="synonym">Phalaena plantaginis</name>
    <dbReference type="NCBI Taxonomy" id="874455"/>
    <lineage>
        <taxon>Eukaryota</taxon>
        <taxon>Metazoa</taxon>
        <taxon>Ecdysozoa</taxon>
        <taxon>Arthropoda</taxon>
        <taxon>Hexapoda</taxon>
        <taxon>Insecta</taxon>
        <taxon>Pterygota</taxon>
        <taxon>Neoptera</taxon>
        <taxon>Endopterygota</taxon>
        <taxon>Lepidoptera</taxon>
        <taxon>Glossata</taxon>
        <taxon>Ditrysia</taxon>
        <taxon>Noctuoidea</taxon>
        <taxon>Erebidae</taxon>
        <taxon>Arctiinae</taxon>
        <taxon>Arctia</taxon>
    </lineage>
</organism>
<proteinExistence type="predicted"/>
<sequence length="303" mass="35876">MLFKTPFTVVHLVLIIIFNADSVRARGGGEEAPPRRDYRPTKWLTNSAMDIWYGNKTFIDIMWREFSDFMSKITEREDRSITLETFESNEIHENTTQLFNDEIVRVDVRLKSNSTRLPIGDGHEEVQPRRDYRPTKWITNSAMDIWYGNRTFIDIVWREFSDFMFKITERADRSITLGEYRSNEIQENRTGTNLLSDDIVRVDNIDGVHLKEKVVEKKDYTPSKWVAKSAMDVWYGNRSMIEVISNELADLMYKLTARPVRSTHMDDIELHMTEGRRETDLQDIRMEVRFRNQKNETLHTVTF</sequence>
<dbReference type="EMBL" id="CADEBD010000300">
    <property type="protein sequence ID" value="CAB3235723.1"/>
    <property type="molecule type" value="Genomic_DNA"/>
</dbReference>
<protein>
    <submittedName>
        <fullName evidence="2">Uncharacterized protein</fullName>
    </submittedName>
</protein>
<comment type="caution">
    <text evidence="2">The sequence shown here is derived from an EMBL/GenBank/DDBJ whole genome shotgun (WGS) entry which is preliminary data.</text>
</comment>